<dbReference type="SUPFAM" id="SSF52096">
    <property type="entry name" value="ClpP/crotonase"/>
    <property type="match status" value="1"/>
</dbReference>
<dbReference type="CDD" id="cd06558">
    <property type="entry name" value="crotonase-like"/>
    <property type="match status" value="1"/>
</dbReference>
<dbReference type="PANTHER" id="PTHR43802:SF1">
    <property type="entry name" value="IP11341P-RELATED"/>
    <property type="match status" value="1"/>
</dbReference>
<proteinExistence type="inferred from homology"/>
<dbReference type="Gene3D" id="3.90.226.10">
    <property type="entry name" value="2-enoyl-CoA Hydratase, Chain A, domain 1"/>
    <property type="match status" value="1"/>
</dbReference>
<name>A0A4S1X282_9SPHN</name>
<dbReference type="RefSeq" id="WP_135965590.1">
    <property type="nucleotide sequence ID" value="NZ_SRXT01000009.1"/>
</dbReference>
<dbReference type="InterPro" id="IPR018376">
    <property type="entry name" value="Enoyl-CoA_hyd/isom_CS"/>
</dbReference>
<evidence type="ECO:0000313" key="4">
    <source>
        <dbReference type="Proteomes" id="UP000306147"/>
    </source>
</evidence>
<dbReference type="Proteomes" id="UP000306147">
    <property type="component" value="Unassembled WGS sequence"/>
</dbReference>
<evidence type="ECO:0000313" key="3">
    <source>
        <dbReference type="EMBL" id="TGX49097.1"/>
    </source>
</evidence>
<dbReference type="InterPro" id="IPR001753">
    <property type="entry name" value="Enoyl-CoA_hydra/iso"/>
</dbReference>
<keyword evidence="3" id="KW-0413">Isomerase</keyword>
<evidence type="ECO:0000256" key="2">
    <source>
        <dbReference type="RuleBase" id="RU003707"/>
    </source>
</evidence>
<dbReference type="Pfam" id="PF00378">
    <property type="entry name" value="ECH_1"/>
    <property type="match status" value="1"/>
</dbReference>
<dbReference type="GO" id="GO:0016853">
    <property type="term" value="F:isomerase activity"/>
    <property type="evidence" value="ECO:0007669"/>
    <property type="project" value="UniProtKB-KW"/>
</dbReference>
<protein>
    <submittedName>
        <fullName evidence="3">Enoyl-CoA hydratase/isomerase family protein</fullName>
    </submittedName>
</protein>
<comment type="caution">
    <text evidence="3">The sequence shown here is derived from an EMBL/GenBank/DDBJ whole genome shotgun (WGS) entry which is preliminary data.</text>
</comment>
<evidence type="ECO:0000256" key="1">
    <source>
        <dbReference type="ARBA" id="ARBA00005254"/>
    </source>
</evidence>
<dbReference type="InterPro" id="IPR029045">
    <property type="entry name" value="ClpP/crotonase-like_dom_sf"/>
</dbReference>
<accession>A0A4S1X282</accession>
<dbReference type="OrthoDB" id="9777711at2"/>
<dbReference type="PROSITE" id="PS00166">
    <property type="entry name" value="ENOYL_COA_HYDRATASE"/>
    <property type="match status" value="1"/>
</dbReference>
<dbReference type="PANTHER" id="PTHR43802">
    <property type="entry name" value="ENOYL-COA HYDRATASE"/>
    <property type="match status" value="1"/>
</dbReference>
<dbReference type="EMBL" id="SRXT01000009">
    <property type="protein sequence ID" value="TGX49097.1"/>
    <property type="molecule type" value="Genomic_DNA"/>
</dbReference>
<keyword evidence="4" id="KW-1185">Reference proteome</keyword>
<reference evidence="3 4" key="1">
    <citation type="submission" date="2019-04" db="EMBL/GenBank/DDBJ databases">
        <title>Sphingomonas psychrotolerans sp. nov., isolated from soil in the Tianshan Mountains, Xinjiang, China.</title>
        <authorList>
            <person name="Luo Y."/>
            <person name="Sheng H."/>
        </authorList>
    </citation>
    <scope>NUCLEOTIDE SEQUENCE [LARGE SCALE GENOMIC DNA]</scope>
    <source>
        <strain evidence="3 4">ZFGT-11</strain>
    </source>
</reference>
<gene>
    <name evidence="3" type="ORF">E5A73_19820</name>
</gene>
<organism evidence="3 4">
    <name type="scientific">Sphingomonas gei</name>
    <dbReference type="NCBI Taxonomy" id="1395960"/>
    <lineage>
        <taxon>Bacteria</taxon>
        <taxon>Pseudomonadati</taxon>
        <taxon>Pseudomonadota</taxon>
        <taxon>Alphaproteobacteria</taxon>
        <taxon>Sphingomonadales</taxon>
        <taxon>Sphingomonadaceae</taxon>
        <taxon>Sphingomonas</taxon>
    </lineage>
</organism>
<dbReference type="AlphaFoldDB" id="A0A4S1X282"/>
<sequence length="252" mass="26548">MMDGIVVAKEGRVATIRLSRPPHNFFDVGMIRSIADVIEANDADPNVLVTLLTAEGRNFCAGADFTKPLAEGSGPAEVYGQAARMFSRRKPLVAAVRGGAIGGGFGLALAADFRVVAPASRFHANFASIGLYPGFAITATLPALVGAQRANDLLLTARRVDGEEALALGLADRLVDADSLDESALGFCQGIAANAPLALASIRGALTRVDEQQARAAMARELKEQDKLFGTEDFKEGIRASVERRPPAFVGR</sequence>
<comment type="similarity">
    <text evidence="1 2">Belongs to the enoyl-CoA hydratase/isomerase family.</text>
</comment>